<evidence type="ECO:0000313" key="2">
    <source>
        <dbReference type="EMBL" id="QLG47611.1"/>
    </source>
</evidence>
<dbReference type="GeneID" id="56031924"/>
<reference evidence="2 3" key="1">
    <citation type="submission" date="2020-07" db="EMBL/GenBank/DDBJ databases">
        <authorList>
            <person name="Cui H."/>
        </authorList>
    </citation>
    <scope>NUCLEOTIDE SEQUENCE [LARGE SCALE GENOMIC DNA]</scope>
    <source>
        <strain evidence="2 3">YPL8</strain>
    </source>
</reference>
<feature type="domain" description="Halobacterial output" evidence="1">
    <location>
        <begin position="13"/>
        <end position="91"/>
    </location>
</feature>
<sequence length="94" mass="10303">MLLSVDRSDSTVSQSISFEVIATVAEREGIDPTALEPPEYQALYEVINPEALDALFAPRENGRERPTGRVEFPFCGYHVVVSSDGEVTVSESVE</sequence>
<dbReference type="KEGG" id="haly:HYG82_01495"/>
<dbReference type="Proteomes" id="UP000509241">
    <property type="component" value="Chromosome"/>
</dbReference>
<dbReference type="Pfam" id="PF18545">
    <property type="entry name" value="HalOD1"/>
    <property type="match status" value="1"/>
</dbReference>
<protein>
    <recommendedName>
        <fullName evidence="1">Halobacterial output domain-containing protein</fullName>
    </recommendedName>
</protein>
<evidence type="ECO:0000259" key="1">
    <source>
        <dbReference type="Pfam" id="PF18545"/>
    </source>
</evidence>
<dbReference type="OrthoDB" id="199137at2157"/>
<dbReference type="AlphaFoldDB" id="A0A7D5H0L4"/>
<keyword evidence="3" id="KW-1185">Reference proteome</keyword>
<dbReference type="RefSeq" id="WP_179259353.1">
    <property type="nucleotide sequence ID" value="NZ_CP058601.1"/>
</dbReference>
<evidence type="ECO:0000313" key="3">
    <source>
        <dbReference type="Proteomes" id="UP000509241"/>
    </source>
</evidence>
<gene>
    <name evidence="2" type="ORF">HYG82_01495</name>
</gene>
<name>A0A7D5H0L4_9EURY</name>
<accession>A0A7D5H0L4</accession>
<dbReference type="InterPro" id="IPR040624">
    <property type="entry name" value="HalOD1"/>
</dbReference>
<dbReference type="EMBL" id="CP058601">
    <property type="protein sequence ID" value="QLG47611.1"/>
    <property type="molecule type" value="Genomic_DNA"/>
</dbReference>
<proteinExistence type="predicted"/>
<organism evidence="2 3">
    <name type="scientific">Natrinema halophilum</name>
    <dbReference type="NCBI Taxonomy" id="1699371"/>
    <lineage>
        <taxon>Archaea</taxon>
        <taxon>Methanobacteriati</taxon>
        <taxon>Methanobacteriota</taxon>
        <taxon>Stenosarchaea group</taxon>
        <taxon>Halobacteria</taxon>
        <taxon>Halobacteriales</taxon>
        <taxon>Natrialbaceae</taxon>
        <taxon>Natrinema</taxon>
    </lineage>
</organism>